<proteinExistence type="predicted"/>
<dbReference type="EMBL" id="JAJHJB010000048">
    <property type="protein sequence ID" value="MCC5468069.1"/>
    <property type="molecule type" value="Genomic_DNA"/>
</dbReference>
<dbReference type="EC" id="2.4.-.-" evidence="2"/>
<comment type="caution">
    <text evidence="2">The sequence shown here is derived from an EMBL/GenBank/DDBJ whole genome shotgun (WGS) entry which is preliminary data.</text>
</comment>
<organism evidence="2 3">
    <name type="scientific">Pelosinus baikalensis</name>
    <dbReference type="NCBI Taxonomy" id="2892015"/>
    <lineage>
        <taxon>Bacteria</taxon>
        <taxon>Bacillati</taxon>
        <taxon>Bacillota</taxon>
        <taxon>Negativicutes</taxon>
        <taxon>Selenomonadales</taxon>
        <taxon>Sporomusaceae</taxon>
        <taxon>Pelosinus</taxon>
    </lineage>
</organism>
<keyword evidence="2" id="KW-0328">Glycosyltransferase</keyword>
<gene>
    <name evidence="2" type="ORF">LMF89_22285</name>
</gene>
<accession>A0ABS8I0W9</accession>
<evidence type="ECO:0000313" key="2">
    <source>
        <dbReference type="EMBL" id="MCC5468069.1"/>
    </source>
</evidence>
<dbReference type="InterPro" id="IPR055259">
    <property type="entry name" value="YkvP/CgeB_Glyco_trans-like"/>
</dbReference>
<sequence length="309" mass="35740">MKIGFYLKWDIDHMYQNGWIIGEAYYFRSVCNELSKLPGVEFARQYDLVTRPDTQLDVMIYVNDTEPIPSLAKKNILYLQNGFGEGMDTILERLRPLGYDGYIFISKKLLSLHESQGYHGIYLPFGADLTKFYPREADASYNYDVVFIGNDIKGHGRTMRYLSPMFNYNFGLFGMWGDGDSFCQKVFSRICKGRLDYDKVPLLYSNAKISLNFTFPDQVNWGAMTDRPFQIMACKGFLISDYVPGFEDELRGCMIVTNGGLDIINKIDYYLSRTKERQEIADNGYQYVIKNASIQSRAGKLYNYLQELL</sequence>
<dbReference type="SUPFAM" id="SSF53756">
    <property type="entry name" value="UDP-Glycosyltransferase/glycogen phosphorylase"/>
    <property type="match status" value="1"/>
</dbReference>
<evidence type="ECO:0000313" key="3">
    <source>
        <dbReference type="Proteomes" id="UP001165492"/>
    </source>
</evidence>
<reference evidence="2" key="1">
    <citation type="submission" date="2021-11" db="EMBL/GenBank/DDBJ databases">
        <title>Description of a new species Pelosinus isolated from the bottom sediments of Lake Baikal.</title>
        <authorList>
            <person name="Zakharyuk A."/>
        </authorList>
    </citation>
    <scope>NUCLEOTIDE SEQUENCE</scope>
    <source>
        <strain evidence="2">Bkl1</strain>
    </source>
</reference>
<dbReference type="GO" id="GO:0016757">
    <property type="term" value="F:glycosyltransferase activity"/>
    <property type="evidence" value="ECO:0007669"/>
    <property type="project" value="UniProtKB-KW"/>
</dbReference>
<keyword evidence="2" id="KW-0808">Transferase</keyword>
<protein>
    <submittedName>
        <fullName evidence="2">Glycosyltransferase</fullName>
        <ecNumber evidence="2">2.4.-.-</ecNumber>
    </submittedName>
</protein>
<dbReference type="Proteomes" id="UP001165492">
    <property type="component" value="Unassembled WGS sequence"/>
</dbReference>
<name>A0ABS8I0W9_9FIRM</name>
<dbReference type="RefSeq" id="WP_229536972.1">
    <property type="nucleotide sequence ID" value="NZ_JAJHJB010000048.1"/>
</dbReference>
<evidence type="ECO:0000259" key="1">
    <source>
        <dbReference type="Pfam" id="PF13524"/>
    </source>
</evidence>
<keyword evidence="3" id="KW-1185">Reference proteome</keyword>
<dbReference type="Pfam" id="PF13524">
    <property type="entry name" value="Glyco_trans_1_2"/>
    <property type="match status" value="1"/>
</dbReference>
<feature type="domain" description="Spore protein YkvP/CgeB glycosyl transferase-like" evidence="1">
    <location>
        <begin position="172"/>
        <end position="301"/>
    </location>
</feature>